<dbReference type="OrthoDB" id="2530052at2"/>
<dbReference type="RefSeq" id="WP_091971075.1">
    <property type="nucleotide sequence ID" value="NZ_FOGZ01000028.1"/>
</dbReference>
<gene>
    <name evidence="4" type="ORF">SAMN05443377_12813</name>
</gene>
<dbReference type="InterPro" id="IPR036452">
    <property type="entry name" value="Ribo_hydro-like"/>
</dbReference>
<dbReference type="PANTHER" id="PTHR12304">
    <property type="entry name" value="INOSINE-URIDINE PREFERRING NUCLEOSIDE HYDROLASE"/>
    <property type="match status" value="1"/>
</dbReference>
<keyword evidence="1 4" id="KW-0378">Hydrolase</keyword>
<dbReference type="AlphaFoldDB" id="A0A1H9TTW7"/>
<proteinExistence type="predicted"/>
<reference evidence="4 5" key="1">
    <citation type="submission" date="2016-10" db="EMBL/GenBank/DDBJ databases">
        <authorList>
            <person name="de Groot N.N."/>
        </authorList>
    </citation>
    <scope>NUCLEOTIDE SEQUENCE [LARGE SCALE GENOMIC DNA]</scope>
    <source>
        <strain evidence="4 5">DSM 16859</strain>
    </source>
</reference>
<evidence type="ECO:0000313" key="4">
    <source>
        <dbReference type="EMBL" id="SES00539.1"/>
    </source>
</evidence>
<dbReference type="GO" id="GO:0005829">
    <property type="term" value="C:cytosol"/>
    <property type="evidence" value="ECO:0007669"/>
    <property type="project" value="TreeGrafter"/>
</dbReference>
<protein>
    <submittedName>
        <fullName evidence="4">Inosine-uridine nucleoside N-ribohydrolase</fullName>
    </submittedName>
</protein>
<evidence type="ECO:0000259" key="3">
    <source>
        <dbReference type="Pfam" id="PF01156"/>
    </source>
</evidence>
<dbReference type="Gene3D" id="3.90.245.10">
    <property type="entry name" value="Ribonucleoside hydrolase-like"/>
    <property type="match status" value="1"/>
</dbReference>
<keyword evidence="5" id="KW-1185">Reference proteome</keyword>
<evidence type="ECO:0000256" key="1">
    <source>
        <dbReference type="ARBA" id="ARBA00022801"/>
    </source>
</evidence>
<name>A0A1H9TTW7_9ACTN</name>
<sequence>MTGVLWRIGEQPWLREQFGAPLMRVVIDNDFAGDPDNFFQLAHHLLSPSVDIRAVIASHLRAGDPLHPSAGSAEAGRRAAGRLAEVMHVDLAGELLRGCDDGLADCHTARPSPAAEAIIAEAMRDEPGLAPLFVLCGGGLTDLACAWLIEPAIASRLTVIWIGGPEYEGSAPGVARRPEPEYNLITDPVAAQVVLNDSDLPLWLVPRDVYRQCLVSQAQLRTRLSGCGALGAFLLDALERRFDSARRSGRSHGETYTLGDSPLVLLTALQSFYAPEPSSSDYVERPCPQITEQGRFTGQNAEHPIRVYQRLDTGLMVEDMFAKFEEFARWLEAASRSESADGASSS</sequence>
<dbReference type="InterPro" id="IPR023186">
    <property type="entry name" value="IUNH"/>
</dbReference>
<dbReference type="Proteomes" id="UP000198815">
    <property type="component" value="Unassembled WGS sequence"/>
</dbReference>
<dbReference type="SUPFAM" id="SSF53590">
    <property type="entry name" value="Nucleoside hydrolase"/>
    <property type="match status" value="1"/>
</dbReference>
<dbReference type="GO" id="GO:0008477">
    <property type="term" value="F:purine nucleosidase activity"/>
    <property type="evidence" value="ECO:0007669"/>
    <property type="project" value="TreeGrafter"/>
</dbReference>
<organism evidence="4 5">
    <name type="scientific">Propionibacterium cyclohexanicum</name>
    <dbReference type="NCBI Taxonomy" id="64702"/>
    <lineage>
        <taxon>Bacteria</taxon>
        <taxon>Bacillati</taxon>
        <taxon>Actinomycetota</taxon>
        <taxon>Actinomycetes</taxon>
        <taxon>Propionibacteriales</taxon>
        <taxon>Propionibacteriaceae</taxon>
        <taxon>Propionibacterium</taxon>
    </lineage>
</organism>
<keyword evidence="2" id="KW-0326">Glycosidase</keyword>
<accession>A0A1H9TTW7</accession>
<dbReference type="PANTHER" id="PTHR12304:SF4">
    <property type="entry name" value="URIDINE NUCLEOSIDASE"/>
    <property type="match status" value="1"/>
</dbReference>
<evidence type="ECO:0000256" key="2">
    <source>
        <dbReference type="ARBA" id="ARBA00023295"/>
    </source>
</evidence>
<dbReference type="STRING" id="64702.SAMN05443377_12813"/>
<evidence type="ECO:0000313" key="5">
    <source>
        <dbReference type="Proteomes" id="UP000198815"/>
    </source>
</evidence>
<dbReference type="GO" id="GO:0006152">
    <property type="term" value="P:purine nucleoside catabolic process"/>
    <property type="evidence" value="ECO:0007669"/>
    <property type="project" value="TreeGrafter"/>
</dbReference>
<dbReference type="EMBL" id="FOGZ01000028">
    <property type="protein sequence ID" value="SES00539.1"/>
    <property type="molecule type" value="Genomic_DNA"/>
</dbReference>
<feature type="domain" description="Inosine/uridine-preferring nucleoside hydrolase" evidence="3">
    <location>
        <begin position="26"/>
        <end position="270"/>
    </location>
</feature>
<dbReference type="InterPro" id="IPR001910">
    <property type="entry name" value="Inosine/uridine_hydrolase_dom"/>
</dbReference>
<dbReference type="Pfam" id="PF01156">
    <property type="entry name" value="IU_nuc_hydro"/>
    <property type="match status" value="1"/>
</dbReference>